<dbReference type="EMBL" id="AP014958">
    <property type="protein sequence ID" value="BAS81594.1"/>
    <property type="molecule type" value="Genomic_DNA"/>
</dbReference>
<evidence type="ECO:0000313" key="2">
    <source>
        <dbReference type="EMBL" id="BAS81594.1"/>
    </source>
</evidence>
<feature type="region of interest" description="Disordered" evidence="1">
    <location>
        <begin position="112"/>
        <end position="131"/>
    </location>
</feature>
<evidence type="ECO:0000256" key="1">
    <source>
        <dbReference type="SAM" id="MobiDB-lite"/>
    </source>
</evidence>
<organism evidence="2 3">
    <name type="scientific">Oryza sativa subsp. japonica</name>
    <name type="common">Rice</name>
    <dbReference type="NCBI Taxonomy" id="39947"/>
    <lineage>
        <taxon>Eukaryota</taxon>
        <taxon>Viridiplantae</taxon>
        <taxon>Streptophyta</taxon>
        <taxon>Embryophyta</taxon>
        <taxon>Tracheophyta</taxon>
        <taxon>Spermatophyta</taxon>
        <taxon>Magnoliopsida</taxon>
        <taxon>Liliopsida</taxon>
        <taxon>Poales</taxon>
        <taxon>Poaceae</taxon>
        <taxon>BOP clade</taxon>
        <taxon>Oryzoideae</taxon>
        <taxon>Oryzeae</taxon>
        <taxon>Oryzinae</taxon>
        <taxon>Oryza</taxon>
        <taxon>Oryza sativa</taxon>
    </lineage>
</organism>
<reference evidence="3" key="1">
    <citation type="journal article" date="2005" name="Nature">
        <title>The map-based sequence of the rice genome.</title>
        <authorList>
            <consortium name="International rice genome sequencing project (IRGSP)"/>
            <person name="Matsumoto T."/>
            <person name="Wu J."/>
            <person name="Kanamori H."/>
            <person name="Katayose Y."/>
            <person name="Fujisawa M."/>
            <person name="Namiki N."/>
            <person name="Mizuno H."/>
            <person name="Yamamoto K."/>
            <person name="Antonio B.A."/>
            <person name="Baba T."/>
            <person name="Sakata K."/>
            <person name="Nagamura Y."/>
            <person name="Aoki H."/>
            <person name="Arikawa K."/>
            <person name="Arita K."/>
            <person name="Bito T."/>
            <person name="Chiden Y."/>
            <person name="Fujitsuka N."/>
            <person name="Fukunaka R."/>
            <person name="Hamada M."/>
            <person name="Harada C."/>
            <person name="Hayashi A."/>
            <person name="Hijishita S."/>
            <person name="Honda M."/>
            <person name="Hosokawa S."/>
            <person name="Ichikawa Y."/>
            <person name="Idonuma A."/>
            <person name="Iijima M."/>
            <person name="Ikeda M."/>
            <person name="Ikeno M."/>
            <person name="Ito K."/>
            <person name="Ito S."/>
            <person name="Ito T."/>
            <person name="Ito Y."/>
            <person name="Ito Y."/>
            <person name="Iwabuchi A."/>
            <person name="Kamiya K."/>
            <person name="Karasawa W."/>
            <person name="Kurita K."/>
            <person name="Katagiri S."/>
            <person name="Kikuta A."/>
            <person name="Kobayashi H."/>
            <person name="Kobayashi N."/>
            <person name="Machita K."/>
            <person name="Maehara T."/>
            <person name="Masukawa M."/>
            <person name="Mizubayashi T."/>
            <person name="Mukai Y."/>
            <person name="Nagasaki H."/>
            <person name="Nagata Y."/>
            <person name="Naito S."/>
            <person name="Nakashima M."/>
            <person name="Nakama Y."/>
            <person name="Nakamichi Y."/>
            <person name="Nakamura M."/>
            <person name="Meguro A."/>
            <person name="Negishi M."/>
            <person name="Ohta I."/>
            <person name="Ohta T."/>
            <person name="Okamoto M."/>
            <person name="Ono N."/>
            <person name="Saji S."/>
            <person name="Sakaguchi M."/>
            <person name="Sakai K."/>
            <person name="Shibata M."/>
            <person name="Shimokawa T."/>
            <person name="Song J."/>
            <person name="Takazaki Y."/>
            <person name="Terasawa K."/>
            <person name="Tsugane M."/>
            <person name="Tsuji K."/>
            <person name="Ueda S."/>
            <person name="Waki K."/>
            <person name="Yamagata H."/>
            <person name="Yamamoto M."/>
            <person name="Yamamoto S."/>
            <person name="Yamane H."/>
            <person name="Yoshiki S."/>
            <person name="Yoshihara R."/>
            <person name="Yukawa K."/>
            <person name="Zhong H."/>
            <person name="Yano M."/>
            <person name="Yuan Q."/>
            <person name="Ouyang S."/>
            <person name="Liu J."/>
            <person name="Jones K.M."/>
            <person name="Gansberger K."/>
            <person name="Moffat K."/>
            <person name="Hill J."/>
            <person name="Bera J."/>
            <person name="Fadrosh D."/>
            <person name="Jin S."/>
            <person name="Johri S."/>
            <person name="Kim M."/>
            <person name="Overton L."/>
            <person name="Reardon M."/>
            <person name="Tsitrin T."/>
            <person name="Vuong H."/>
            <person name="Weaver B."/>
            <person name="Ciecko A."/>
            <person name="Tallon L."/>
            <person name="Jackson J."/>
            <person name="Pai G."/>
            <person name="Aken S.V."/>
            <person name="Utterback T."/>
            <person name="Reidmuller S."/>
            <person name="Feldblyum T."/>
            <person name="Hsiao J."/>
            <person name="Zismann V."/>
            <person name="Iobst S."/>
            <person name="de Vazeille A.R."/>
            <person name="Buell C.R."/>
            <person name="Ying K."/>
            <person name="Li Y."/>
            <person name="Lu T."/>
            <person name="Huang Y."/>
            <person name="Zhao Q."/>
            <person name="Feng Q."/>
            <person name="Zhang L."/>
            <person name="Zhu J."/>
            <person name="Weng Q."/>
            <person name="Mu J."/>
            <person name="Lu Y."/>
            <person name="Fan D."/>
            <person name="Liu Y."/>
            <person name="Guan J."/>
            <person name="Zhang Y."/>
            <person name="Yu S."/>
            <person name="Liu X."/>
            <person name="Zhang Y."/>
            <person name="Hong G."/>
            <person name="Han B."/>
            <person name="Choisne N."/>
            <person name="Demange N."/>
            <person name="Orjeda G."/>
            <person name="Samain S."/>
            <person name="Cattolico L."/>
            <person name="Pelletier E."/>
            <person name="Couloux A."/>
            <person name="Segurens B."/>
            <person name="Wincker P."/>
            <person name="D'Hont A."/>
            <person name="Scarpelli C."/>
            <person name="Weissenbach J."/>
            <person name="Salanoubat M."/>
            <person name="Quetier F."/>
            <person name="Yu Y."/>
            <person name="Kim H.R."/>
            <person name="Rambo T."/>
            <person name="Currie J."/>
            <person name="Collura K."/>
            <person name="Luo M."/>
            <person name="Yang T."/>
            <person name="Ammiraju J.S.S."/>
            <person name="Engler F."/>
            <person name="Soderlund C."/>
            <person name="Wing R.A."/>
            <person name="Palmer L.E."/>
            <person name="de la Bastide M."/>
            <person name="Spiegel L."/>
            <person name="Nascimento L."/>
            <person name="Zutavern T."/>
            <person name="O'Shaughnessy A."/>
            <person name="Dike S."/>
            <person name="Dedhia N."/>
            <person name="Preston R."/>
            <person name="Balija V."/>
            <person name="McCombie W.R."/>
            <person name="Chow T."/>
            <person name="Chen H."/>
            <person name="Chung M."/>
            <person name="Chen C."/>
            <person name="Shaw J."/>
            <person name="Wu H."/>
            <person name="Hsiao K."/>
            <person name="Chao Y."/>
            <person name="Chu M."/>
            <person name="Cheng C."/>
            <person name="Hour A."/>
            <person name="Lee P."/>
            <person name="Lin S."/>
            <person name="Lin Y."/>
            <person name="Liou J."/>
            <person name="Liu S."/>
            <person name="Hsing Y."/>
            <person name="Raghuvanshi S."/>
            <person name="Mohanty A."/>
            <person name="Bharti A.K."/>
            <person name="Gaur A."/>
            <person name="Gupta V."/>
            <person name="Kumar D."/>
            <person name="Ravi V."/>
            <person name="Vij S."/>
            <person name="Kapur A."/>
            <person name="Khurana P."/>
            <person name="Khurana P."/>
            <person name="Khurana J.P."/>
            <person name="Tyagi A.K."/>
            <person name="Gaikwad K."/>
            <person name="Singh A."/>
            <person name="Dalal V."/>
            <person name="Srivastava S."/>
            <person name="Dixit A."/>
            <person name="Pal A.K."/>
            <person name="Ghazi I.A."/>
            <person name="Yadav M."/>
            <person name="Pandit A."/>
            <person name="Bhargava A."/>
            <person name="Sureshbabu K."/>
            <person name="Batra K."/>
            <person name="Sharma T.R."/>
            <person name="Mohapatra T."/>
            <person name="Singh N.K."/>
            <person name="Messing J."/>
            <person name="Nelson A.B."/>
            <person name="Fuks G."/>
            <person name="Kavchok S."/>
            <person name="Keizer G."/>
            <person name="Linton E."/>
            <person name="Llaca V."/>
            <person name="Song R."/>
            <person name="Tanyolac B."/>
            <person name="Young S."/>
            <person name="Ho-Il K."/>
            <person name="Hahn J.H."/>
            <person name="Sangsakoo G."/>
            <person name="Vanavichit A."/>
            <person name="de Mattos Luiz.A.T."/>
            <person name="Zimmer P.D."/>
            <person name="Malone G."/>
            <person name="Dellagostin O."/>
            <person name="de Oliveira A.C."/>
            <person name="Bevan M."/>
            <person name="Bancroft I."/>
            <person name="Minx P."/>
            <person name="Cordum H."/>
            <person name="Wilson R."/>
            <person name="Cheng Z."/>
            <person name="Jin W."/>
            <person name="Jiang J."/>
            <person name="Leong S.A."/>
            <person name="Iwama H."/>
            <person name="Gojobori T."/>
            <person name="Itoh T."/>
            <person name="Niimura Y."/>
            <person name="Fujii Y."/>
            <person name="Habara T."/>
            <person name="Sakai H."/>
            <person name="Sato Y."/>
            <person name="Wilson G."/>
            <person name="Kumar K."/>
            <person name="McCouch S."/>
            <person name="Juretic N."/>
            <person name="Hoen D."/>
            <person name="Wright S."/>
            <person name="Bruskiewich R."/>
            <person name="Bureau T."/>
            <person name="Miyao A."/>
            <person name="Hirochika H."/>
            <person name="Nishikawa T."/>
            <person name="Kadowaki K."/>
            <person name="Sugiura M."/>
            <person name="Burr B."/>
            <person name="Sasaki T."/>
        </authorList>
    </citation>
    <scope>NUCLEOTIDE SEQUENCE [LARGE SCALE GENOMIC DNA]</scope>
    <source>
        <strain evidence="3">cv. Nipponbare</strain>
    </source>
</reference>
<dbReference type="AlphaFoldDB" id="A0A0P0VR89"/>
<proteinExistence type="predicted"/>
<gene>
    <name evidence="2" type="ordered locus">Os02g0818201</name>
    <name evidence="2" type="ORF">OSNPB_020818201</name>
</gene>
<protein>
    <submittedName>
        <fullName evidence="2">Os02g0818201 protein</fullName>
    </submittedName>
</protein>
<sequence>MAWQRRVSTTAWQLARSSGDGSSGRGARMVAAVVSLPPPWSSPRCPPPQAGNADLAVQGDLGAAGELRATRRRHALPVPHDRWRLSLQCHSQPEARAPPLLLLFRPCKAGAAGDLGSHGGDPSPLALLRPA</sequence>
<dbReference type="PaxDb" id="39947-A0A0P0VR89"/>
<name>A0A0P0VR89_ORYSJ</name>
<keyword evidence="3" id="KW-1185">Reference proteome</keyword>
<dbReference type="Proteomes" id="UP000059680">
    <property type="component" value="Chromosome 2"/>
</dbReference>
<accession>A0A0P0VR89</accession>
<evidence type="ECO:0000313" key="3">
    <source>
        <dbReference type="Proteomes" id="UP000059680"/>
    </source>
</evidence>
<dbReference type="InParanoid" id="A0A0P0VR89"/>
<reference evidence="2 3" key="3">
    <citation type="journal article" date="2013" name="Rice">
        <title>Improvement of the Oryza sativa Nipponbare reference genome using next generation sequence and optical map data.</title>
        <authorList>
            <person name="Kawahara Y."/>
            <person name="de la Bastide M."/>
            <person name="Hamilton J.P."/>
            <person name="Kanamori H."/>
            <person name="McCombie W.R."/>
            <person name="Ouyang S."/>
            <person name="Schwartz D.C."/>
            <person name="Tanaka T."/>
            <person name="Wu J."/>
            <person name="Zhou S."/>
            <person name="Childs K.L."/>
            <person name="Davidson R.M."/>
            <person name="Lin H."/>
            <person name="Quesada-Ocampo L."/>
            <person name="Vaillancourt B."/>
            <person name="Sakai H."/>
            <person name="Lee S.S."/>
            <person name="Kim J."/>
            <person name="Numa H."/>
            <person name="Itoh T."/>
            <person name="Buell C.R."/>
            <person name="Matsumoto T."/>
        </authorList>
    </citation>
    <scope>NUCLEOTIDE SEQUENCE [LARGE SCALE GENOMIC DNA]</scope>
    <source>
        <strain evidence="3">cv. Nipponbare</strain>
    </source>
</reference>
<reference evidence="2 3" key="2">
    <citation type="journal article" date="2013" name="Plant Cell Physiol.">
        <title>Rice Annotation Project Database (RAP-DB): an integrative and interactive database for rice genomics.</title>
        <authorList>
            <person name="Sakai H."/>
            <person name="Lee S.S."/>
            <person name="Tanaka T."/>
            <person name="Numa H."/>
            <person name="Kim J."/>
            <person name="Kawahara Y."/>
            <person name="Wakimoto H."/>
            <person name="Yang C.C."/>
            <person name="Iwamoto M."/>
            <person name="Abe T."/>
            <person name="Yamada Y."/>
            <person name="Muto A."/>
            <person name="Inokuchi H."/>
            <person name="Ikemura T."/>
            <person name="Matsumoto T."/>
            <person name="Sasaki T."/>
            <person name="Itoh T."/>
        </authorList>
    </citation>
    <scope>NUCLEOTIDE SEQUENCE [LARGE SCALE GENOMIC DNA]</scope>
    <source>
        <strain evidence="3">cv. Nipponbare</strain>
    </source>
</reference>